<accession>A0A9P7S4P8</accession>
<dbReference type="KEGG" id="more:E1B28_006127"/>
<dbReference type="RefSeq" id="XP_043011839.1">
    <property type="nucleotide sequence ID" value="XM_043150749.1"/>
</dbReference>
<evidence type="ECO:0000313" key="2">
    <source>
        <dbReference type="Proteomes" id="UP001049176"/>
    </source>
</evidence>
<name>A0A9P7S4P8_9AGAR</name>
<reference evidence="1" key="1">
    <citation type="journal article" date="2021" name="Genome Biol. Evol.">
        <title>The assembled and annotated genome of the fairy-ring fungus Marasmius oreades.</title>
        <authorList>
            <person name="Hiltunen M."/>
            <person name="Ament-Velasquez S.L."/>
            <person name="Johannesson H."/>
        </authorList>
    </citation>
    <scope>NUCLEOTIDE SEQUENCE</scope>
    <source>
        <strain evidence="1">03SP1</strain>
    </source>
</reference>
<gene>
    <name evidence="1" type="ORF">E1B28_006127</name>
</gene>
<proteinExistence type="predicted"/>
<organism evidence="1 2">
    <name type="scientific">Marasmius oreades</name>
    <name type="common">fairy-ring Marasmius</name>
    <dbReference type="NCBI Taxonomy" id="181124"/>
    <lineage>
        <taxon>Eukaryota</taxon>
        <taxon>Fungi</taxon>
        <taxon>Dikarya</taxon>
        <taxon>Basidiomycota</taxon>
        <taxon>Agaricomycotina</taxon>
        <taxon>Agaricomycetes</taxon>
        <taxon>Agaricomycetidae</taxon>
        <taxon>Agaricales</taxon>
        <taxon>Marasmiineae</taxon>
        <taxon>Marasmiaceae</taxon>
        <taxon>Marasmius</taxon>
    </lineage>
</organism>
<evidence type="ECO:0000313" key="1">
    <source>
        <dbReference type="EMBL" id="KAG7095369.1"/>
    </source>
</evidence>
<dbReference type="AlphaFoldDB" id="A0A9P7S4P8"/>
<keyword evidence="2" id="KW-1185">Reference proteome</keyword>
<dbReference type="GeneID" id="66075203"/>
<dbReference type="EMBL" id="CM032183">
    <property type="protein sequence ID" value="KAG7095369.1"/>
    <property type="molecule type" value="Genomic_DNA"/>
</dbReference>
<sequence length="175" mass="19624">MPPRRVKGEPPKDGFDFMLSQASNSSASDDHAALEMAMAETFRGILLSRYSARRFIILSLNALASAEKRKKEHQQKILVAIKKHIMKEISGSVEEFNVAVQAIDELLEAFLISHATEEDNIRKIWCEIINEEEKLQAFIQKCRSDNVNARESGGALRGKGMAKIQTVCQGKDLHI</sequence>
<protein>
    <submittedName>
        <fullName evidence="1">Uncharacterized protein</fullName>
    </submittedName>
</protein>
<comment type="caution">
    <text evidence="1">The sequence shown here is derived from an EMBL/GenBank/DDBJ whole genome shotgun (WGS) entry which is preliminary data.</text>
</comment>
<dbReference type="OrthoDB" id="2910196at2759"/>
<dbReference type="Proteomes" id="UP001049176">
    <property type="component" value="Chromosome 3"/>
</dbReference>